<dbReference type="GO" id="GO:0018773">
    <property type="term" value="F:acetylpyruvate hydrolase activity"/>
    <property type="evidence" value="ECO:0007669"/>
    <property type="project" value="TreeGrafter"/>
</dbReference>
<keyword evidence="1" id="KW-0479">Metal-binding</keyword>
<dbReference type="HOGENOM" id="CLU_028458_5_2_7"/>
<dbReference type="InterPro" id="IPR036663">
    <property type="entry name" value="Fumarylacetoacetase_C_sf"/>
</dbReference>
<keyword evidence="4" id="KW-1185">Reference proteome</keyword>
<dbReference type="PANTHER" id="PTHR11820:SF7">
    <property type="entry name" value="ACYLPYRUVASE FAHD1, MITOCHONDRIAL"/>
    <property type="match status" value="1"/>
</dbReference>
<evidence type="ECO:0000313" key="4">
    <source>
        <dbReference type="Proteomes" id="UP000008721"/>
    </source>
</evidence>
<evidence type="ECO:0000259" key="2">
    <source>
        <dbReference type="Pfam" id="PF01557"/>
    </source>
</evidence>
<name>E4TX50_SULKY</name>
<dbReference type="eggNOG" id="COG0179">
    <property type="taxonomic scope" value="Bacteria"/>
</dbReference>
<dbReference type="SUPFAM" id="SSF56529">
    <property type="entry name" value="FAH"/>
    <property type="match status" value="1"/>
</dbReference>
<gene>
    <name evidence="3" type="ordered locus">Sulku_2256</name>
</gene>
<accession>E4TX50</accession>
<reference evidence="3 4" key="1">
    <citation type="journal article" date="2012" name="Stand. Genomic Sci.">
        <title>Complete genome sequence of the sulfur compounds oxidizing chemolithoautotroph Sulfuricurvum kujiense type strain (YK-1(T)).</title>
        <authorList>
            <person name="Han C."/>
            <person name="Kotsyurbenko O."/>
            <person name="Chertkov O."/>
            <person name="Held B."/>
            <person name="Lapidus A."/>
            <person name="Nolan M."/>
            <person name="Lucas S."/>
            <person name="Hammon N."/>
            <person name="Deshpande S."/>
            <person name="Cheng J.F."/>
            <person name="Tapia R."/>
            <person name="Goodwin L.A."/>
            <person name="Pitluck S."/>
            <person name="Liolios K."/>
            <person name="Pagani I."/>
            <person name="Ivanova N."/>
            <person name="Mavromatis K."/>
            <person name="Mikhailova N."/>
            <person name="Pati A."/>
            <person name="Chen A."/>
            <person name="Palaniappan K."/>
            <person name="Land M."/>
            <person name="Hauser L."/>
            <person name="Chang Y.J."/>
            <person name="Jeffries C.D."/>
            <person name="Brambilla E.M."/>
            <person name="Rohde M."/>
            <person name="Spring S."/>
            <person name="Sikorski J."/>
            <person name="Goker M."/>
            <person name="Woyke T."/>
            <person name="Bristow J."/>
            <person name="Eisen J.A."/>
            <person name="Markowitz V."/>
            <person name="Hugenholtz P."/>
            <person name="Kyrpides N.C."/>
            <person name="Klenk H.P."/>
            <person name="Detter J.C."/>
        </authorList>
    </citation>
    <scope>NUCLEOTIDE SEQUENCE [LARGE SCALE GENOMIC DNA]</scope>
    <source>
        <strain evidence="4">ATCC BAA-921 / DSM 16994 / JCM 11577 / YK-1</strain>
    </source>
</reference>
<dbReference type="Gene3D" id="3.90.850.10">
    <property type="entry name" value="Fumarylacetoacetase-like, C-terminal domain"/>
    <property type="match status" value="1"/>
</dbReference>
<dbReference type="InterPro" id="IPR011234">
    <property type="entry name" value="Fumarylacetoacetase-like_C"/>
</dbReference>
<dbReference type="AlphaFoldDB" id="E4TX50"/>
<evidence type="ECO:0000256" key="1">
    <source>
        <dbReference type="ARBA" id="ARBA00022723"/>
    </source>
</evidence>
<sequence length="203" mass="22634">MKIIRFNTSNIAPSKIVCIGRNYVEHIRELNNEIPSSMVVFNKPNSAVTDVLRFITPDTRFEGEICFLMMGGTIAGIGFGLDLTKAELQNHLKSKGLPWERAKGFDGSAVLGEFVPFSGNVEALRMTLHINDILVQEAAYGLMIYKPIEMIEEIKTFMSFEDGDIIMSGTPKGVATYKIGDTFVGRVYSKDRLLVESQWSVKS</sequence>
<evidence type="ECO:0000313" key="3">
    <source>
        <dbReference type="EMBL" id="ADR34916.1"/>
    </source>
</evidence>
<dbReference type="PANTHER" id="PTHR11820">
    <property type="entry name" value="ACYLPYRUVASE"/>
    <property type="match status" value="1"/>
</dbReference>
<keyword evidence="3" id="KW-0378">Hydrolase</keyword>
<organism evidence="3 4">
    <name type="scientific">Sulfuricurvum kujiense (strain ATCC BAA-921 / DSM 16994 / JCM 11577 / YK-1)</name>
    <dbReference type="NCBI Taxonomy" id="709032"/>
    <lineage>
        <taxon>Bacteria</taxon>
        <taxon>Pseudomonadati</taxon>
        <taxon>Campylobacterota</taxon>
        <taxon>Epsilonproteobacteria</taxon>
        <taxon>Campylobacterales</taxon>
        <taxon>Sulfurimonadaceae</taxon>
        <taxon>Sulfuricurvum</taxon>
    </lineage>
</organism>
<dbReference type="Proteomes" id="UP000008721">
    <property type="component" value="Chromosome"/>
</dbReference>
<dbReference type="GO" id="GO:0046872">
    <property type="term" value="F:metal ion binding"/>
    <property type="evidence" value="ECO:0007669"/>
    <property type="project" value="UniProtKB-KW"/>
</dbReference>
<dbReference type="OrthoDB" id="5197601at2"/>
<proteinExistence type="predicted"/>
<protein>
    <submittedName>
        <fullName evidence="3">Fumarylacetoacetate (FAA) hydrolase</fullName>
    </submittedName>
</protein>
<dbReference type="Pfam" id="PF01557">
    <property type="entry name" value="FAA_hydrolase"/>
    <property type="match status" value="1"/>
</dbReference>
<dbReference type="RefSeq" id="WP_013461113.1">
    <property type="nucleotide sequence ID" value="NC_014762.1"/>
</dbReference>
<feature type="domain" description="Fumarylacetoacetase-like C-terminal" evidence="2">
    <location>
        <begin position="15"/>
        <end position="182"/>
    </location>
</feature>
<dbReference type="EMBL" id="CP002355">
    <property type="protein sequence ID" value="ADR34916.1"/>
    <property type="molecule type" value="Genomic_DNA"/>
</dbReference>
<dbReference type="STRING" id="709032.Sulku_2256"/>
<dbReference type="KEGG" id="sku:Sulku_2256"/>